<reference evidence="1 2" key="1">
    <citation type="submission" date="2021-06" db="EMBL/GenBank/DDBJ databases">
        <title>Caerostris darwini draft genome.</title>
        <authorList>
            <person name="Kono N."/>
            <person name="Arakawa K."/>
        </authorList>
    </citation>
    <scope>NUCLEOTIDE SEQUENCE [LARGE SCALE GENOMIC DNA]</scope>
</reference>
<protein>
    <submittedName>
        <fullName evidence="1">Uncharacterized protein</fullName>
    </submittedName>
</protein>
<gene>
    <name evidence="1" type="ORF">CDAR_556861</name>
</gene>
<keyword evidence="2" id="KW-1185">Reference proteome</keyword>
<dbReference type="AlphaFoldDB" id="A0AAV4QJB4"/>
<dbReference type="EMBL" id="BPLQ01004489">
    <property type="protein sequence ID" value="GIY08342.1"/>
    <property type="molecule type" value="Genomic_DNA"/>
</dbReference>
<name>A0AAV4QJB4_9ARAC</name>
<accession>A0AAV4QJB4</accession>
<sequence>MRMGRRSFGRYKNLKEETFKQPFFCSFCFSRCPIDVASSRRSAAERGGHIPIRRRLPAEVFSWERGLLQRSLHLLPPAHIPLRI</sequence>
<dbReference type="Proteomes" id="UP001054837">
    <property type="component" value="Unassembled WGS sequence"/>
</dbReference>
<proteinExistence type="predicted"/>
<evidence type="ECO:0000313" key="1">
    <source>
        <dbReference type="EMBL" id="GIY08342.1"/>
    </source>
</evidence>
<organism evidence="1 2">
    <name type="scientific">Caerostris darwini</name>
    <dbReference type="NCBI Taxonomy" id="1538125"/>
    <lineage>
        <taxon>Eukaryota</taxon>
        <taxon>Metazoa</taxon>
        <taxon>Ecdysozoa</taxon>
        <taxon>Arthropoda</taxon>
        <taxon>Chelicerata</taxon>
        <taxon>Arachnida</taxon>
        <taxon>Araneae</taxon>
        <taxon>Araneomorphae</taxon>
        <taxon>Entelegynae</taxon>
        <taxon>Araneoidea</taxon>
        <taxon>Araneidae</taxon>
        <taxon>Caerostris</taxon>
    </lineage>
</organism>
<comment type="caution">
    <text evidence="1">The sequence shown here is derived from an EMBL/GenBank/DDBJ whole genome shotgun (WGS) entry which is preliminary data.</text>
</comment>
<evidence type="ECO:0000313" key="2">
    <source>
        <dbReference type="Proteomes" id="UP001054837"/>
    </source>
</evidence>